<dbReference type="InterPro" id="IPR020841">
    <property type="entry name" value="PKS_Beta-ketoAc_synthase_dom"/>
</dbReference>
<dbReference type="InterPro" id="IPR016036">
    <property type="entry name" value="Malonyl_transacylase_ACP-bd"/>
</dbReference>
<evidence type="ECO:0000256" key="5">
    <source>
        <dbReference type="ARBA" id="ARBA00022679"/>
    </source>
</evidence>
<evidence type="ECO:0000256" key="4">
    <source>
        <dbReference type="ARBA" id="ARBA00022603"/>
    </source>
</evidence>
<dbReference type="GO" id="GO:0031177">
    <property type="term" value="F:phosphopantetheine binding"/>
    <property type="evidence" value="ECO:0007669"/>
    <property type="project" value="InterPro"/>
</dbReference>
<keyword evidence="3" id="KW-0436">Ligase</keyword>
<evidence type="ECO:0000256" key="6">
    <source>
        <dbReference type="ARBA" id="ARBA00022737"/>
    </source>
</evidence>
<dbReference type="PROSITE" id="PS52019">
    <property type="entry name" value="PKS_MFAS_DH"/>
    <property type="match status" value="1"/>
</dbReference>
<evidence type="ECO:0000256" key="2">
    <source>
        <dbReference type="ARBA" id="ARBA00022553"/>
    </source>
</evidence>
<dbReference type="InterPro" id="IPR050091">
    <property type="entry name" value="PKS_NRPS_Biosynth_Enz"/>
</dbReference>
<dbReference type="GO" id="GO:0016874">
    <property type="term" value="F:ligase activity"/>
    <property type="evidence" value="ECO:0007669"/>
    <property type="project" value="UniProtKB-KW"/>
</dbReference>
<dbReference type="Pfam" id="PF08242">
    <property type="entry name" value="Methyltransf_12"/>
    <property type="match status" value="1"/>
</dbReference>
<dbReference type="InterPro" id="IPR036736">
    <property type="entry name" value="ACP-like_sf"/>
</dbReference>
<dbReference type="InterPro" id="IPR032821">
    <property type="entry name" value="PKS_assoc"/>
</dbReference>
<feature type="domain" description="PKS/mFAS DH" evidence="12">
    <location>
        <begin position="936"/>
        <end position="1250"/>
    </location>
</feature>
<evidence type="ECO:0000259" key="11">
    <source>
        <dbReference type="PROSITE" id="PS52004"/>
    </source>
</evidence>
<dbReference type="Pfam" id="PF16197">
    <property type="entry name" value="KAsynt_C_assoc"/>
    <property type="match status" value="1"/>
</dbReference>
<evidence type="ECO:0000259" key="12">
    <source>
        <dbReference type="PROSITE" id="PS52019"/>
    </source>
</evidence>
<dbReference type="SMART" id="SM00822">
    <property type="entry name" value="PKS_KR"/>
    <property type="match status" value="1"/>
</dbReference>
<dbReference type="InterPro" id="IPR049551">
    <property type="entry name" value="PKS_DH_C"/>
</dbReference>
<dbReference type="CDD" id="cd19532">
    <property type="entry name" value="C_PKS-NRPS"/>
    <property type="match status" value="1"/>
</dbReference>
<dbReference type="InterPro" id="IPR057326">
    <property type="entry name" value="KR_dom"/>
</dbReference>
<dbReference type="InterPro" id="IPR006162">
    <property type="entry name" value="Ppantetheine_attach_site"/>
</dbReference>
<gene>
    <name evidence="13" type="ORF">OIDMADRAFT_45845</name>
</gene>
<dbReference type="CDD" id="cd00833">
    <property type="entry name" value="PKS"/>
    <property type="match status" value="1"/>
</dbReference>
<dbReference type="InterPro" id="IPR023213">
    <property type="entry name" value="CAT-like_dom_sf"/>
</dbReference>
<dbReference type="HOGENOM" id="CLU_000022_37_5_1"/>
<evidence type="ECO:0000256" key="9">
    <source>
        <dbReference type="SAM" id="MobiDB-lite"/>
    </source>
</evidence>
<dbReference type="InterPro" id="IPR049900">
    <property type="entry name" value="PKS_mFAS_DH"/>
</dbReference>
<dbReference type="PANTHER" id="PTHR43775">
    <property type="entry name" value="FATTY ACID SYNTHASE"/>
    <property type="match status" value="1"/>
</dbReference>
<dbReference type="InterPro" id="IPR045851">
    <property type="entry name" value="AMP-bd_C_sf"/>
</dbReference>
<dbReference type="Pfam" id="PF00698">
    <property type="entry name" value="Acyl_transf_1"/>
    <property type="match status" value="1"/>
</dbReference>
<dbReference type="InterPro" id="IPR013968">
    <property type="entry name" value="PKS_KR"/>
</dbReference>
<feature type="domain" description="Carrier" evidence="10">
    <location>
        <begin position="2389"/>
        <end position="2471"/>
    </location>
</feature>
<evidence type="ECO:0000313" key="14">
    <source>
        <dbReference type="Proteomes" id="UP000054321"/>
    </source>
</evidence>
<dbReference type="SUPFAM" id="SSF52777">
    <property type="entry name" value="CoA-dependent acyltransferases"/>
    <property type="match status" value="2"/>
</dbReference>
<dbReference type="SUPFAM" id="SSF56801">
    <property type="entry name" value="Acetyl-CoA synthetase-like"/>
    <property type="match status" value="1"/>
</dbReference>
<dbReference type="Pfam" id="PF08659">
    <property type="entry name" value="KR"/>
    <property type="match status" value="1"/>
</dbReference>
<evidence type="ECO:0000256" key="7">
    <source>
        <dbReference type="ARBA" id="ARBA00023268"/>
    </source>
</evidence>
<dbReference type="InterPro" id="IPR042099">
    <property type="entry name" value="ANL_N_sf"/>
</dbReference>
<accession>A0A0C3GRP3</accession>
<dbReference type="InterPro" id="IPR020807">
    <property type="entry name" value="PKS_DH"/>
</dbReference>
<dbReference type="InterPro" id="IPR014030">
    <property type="entry name" value="Ketoacyl_synth_N"/>
</dbReference>
<feature type="region of interest" description="C-terminal hotdog fold" evidence="8">
    <location>
        <begin position="1093"/>
        <end position="1250"/>
    </location>
</feature>
<reference evidence="13 14" key="1">
    <citation type="submission" date="2014-04" db="EMBL/GenBank/DDBJ databases">
        <authorList>
            <consortium name="DOE Joint Genome Institute"/>
            <person name="Kuo A."/>
            <person name="Martino E."/>
            <person name="Perotto S."/>
            <person name="Kohler A."/>
            <person name="Nagy L.G."/>
            <person name="Floudas D."/>
            <person name="Copeland A."/>
            <person name="Barry K.W."/>
            <person name="Cichocki N."/>
            <person name="Veneault-Fourrey C."/>
            <person name="LaButti K."/>
            <person name="Lindquist E.A."/>
            <person name="Lipzen A."/>
            <person name="Lundell T."/>
            <person name="Morin E."/>
            <person name="Murat C."/>
            <person name="Sun H."/>
            <person name="Tunlid A."/>
            <person name="Henrissat B."/>
            <person name="Grigoriev I.V."/>
            <person name="Hibbett D.S."/>
            <person name="Martin F."/>
            <person name="Nordberg H.P."/>
            <person name="Cantor M.N."/>
            <person name="Hua S.X."/>
        </authorList>
    </citation>
    <scope>NUCLEOTIDE SEQUENCE [LARGE SCALE GENOMIC DNA]</scope>
    <source>
        <strain evidence="13 14">Zn</strain>
    </source>
</reference>
<dbReference type="InterPro" id="IPR013120">
    <property type="entry name" value="FAR_NAD-bd"/>
</dbReference>
<dbReference type="GO" id="GO:0032259">
    <property type="term" value="P:methylation"/>
    <property type="evidence" value="ECO:0007669"/>
    <property type="project" value="UniProtKB-KW"/>
</dbReference>
<dbReference type="Gene3D" id="3.40.50.12780">
    <property type="entry name" value="N-terminal domain of ligase-like"/>
    <property type="match status" value="1"/>
</dbReference>
<dbReference type="GO" id="GO:0006633">
    <property type="term" value="P:fatty acid biosynthetic process"/>
    <property type="evidence" value="ECO:0007669"/>
    <property type="project" value="TreeGrafter"/>
</dbReference>
<name>A0A0C3GRP3_OIDMZ</name>
<feature type="region of interest" description="Disordered" evidence="9">
    <location>
        <begin position="2547"/>
        <end position="2578"/>
    </location>
</feature>
<feature type="region of interest" description="N-terminal hotdog fold" evidence="8">
    <location>
        <begin position="936"/>
        <end position="1074"/>
    </location>
</feature>
<protein>
    <recommendedName>
        <fullName evidence="15">Carrier domain-containing protein</fullName>
    </recommendedName>
</protein>
<feature type="region of interest" description="Disordered" evidence="9">
    <location>
        <begin position="2492"/>
        <end position="2513"/>
    </location>
</feature>
<dbReference type="Gene3D" id="3.40.50.150">
    <property type="entry name" value="Vaccinia Virus protein VP39"/>
    <property type="match status" value="1"/>
</dbReference>
<evidence type="ECO:0008006" key="15">
    <source>
        <dbReference type="Google" id="ProtNLM"/>
    </source>
</evidence>
<keyword evidence="6" id="KW-0677">Repeat</keyword>
<dbReference type="SUPFAM" id="SSF53901">
    <property type="entry name" value="Thiolase-like"/>
    <property type="match status" value="1"/>
</dbReference>
<dbReference type="PANTHER" id="PTHR43775:SF20">
    <property type="entry name" value="HYBRID PKS-NRPS SYNTHETASE APDA"/>
    <property type="match status" value="1"/>
</dbReference>
<dbReference type="Gene3D" id="3.40.366.10">
    <property type="entry name" value="Malonyl-Coenzyme A Acyl Carrier Protein, domain 2"/>
    <property type="match status" value="1"/>
</dbReference>
<dbReference type="GO" id="GO:0004312">
    <property type="term" value="F:fatty acid synthase activity"/>
    <property type="evidence" value="ECO:0007669"/>
    <property type="project" value="TreeGrafter"/>
</dbReference>
<dbReference type="InterPro" id="IPR020845">
    <property type="entry name" value="AMP-binding_CS"/>
</dbReference>
<dbReference type="Gene3D" id="3.40.47.10">
    <property type="match status" value="1"/>
</dbReference>
<dbReference type="InterPro" id="IPR016039">
    <property type="entry name" value="Thiolase-like"/>
</dbReference>
<dbReference type="InterPro" id="IPR020806">
    <property type="entry name" value="PKS_PP-bd"/>
</dbReference>
<keyword evidence="4" id="KW-0489">Methyltransferase</keyword>
<keyword evidence="2" id="KW-0597">Phosphoprotein</keyword>
<dbReference type="Gene3D" id="3.30.559.30">
    <property type="entry name" value="Nonribosomal peptide synthetase, condensation domain"/>
    <property type="match status" value="1"/>
</dbReference>
<dbReference type="SUPFAM" id="SSF55048">
    <property type="entry name" value="Probable ACP-binding domain of malonyl-CoA ACP transacylase"/>
    <property type="match status" value="1"/>
</dbReference>
<dbReference type="Gene3D" id="3.10.129.110">
    <property type="entry name" value="Polyketide synthase dehydratase"/>
    <property type="match status" value="1"/>
</dbReference>
<feature type="domain" description="Ketosynthase family 3 (KS3)" evidence="11">
    <location>
        <begin position="8"/>
        <end position="437"/>
    </location>
</feature>
<dbReference type="SMART" id="SM00825">
    <property type="entry name" value="PKS_KS"/>
    <property type="match status" value="1"/>
</dbReference>
<evidence type="ECO:0000313" key="13">
    <source>
        <dbReference type="EMBL" id="KIM94019.1"/>
    </source>
</evidence>
<evidence type="ECO:0000256" key="8">
    <source>
        <dbReference type="PROSITE-ProRule" id="PRU01363"/>
    </source>
</evidence>
<dbReference type="SUPFAM" id="SSF47336">
    <property type="entry name" value="ACP-like"/>
    <property type="match status" value="2"/>
</dbReference>
<feature type="active site" description="Proton donor; for dehydratase activity" evidence="8">
    <location>
        <position position="1156"/>
    </location>
</feature>
<dbReference type="InParanoid" id="A0A0C3GRP3"/>
<dbReference type="InterPro" id="IPR001227">
    <property type="entry name" value="Ac_transferase_dom_sf"/>
</dbReference>
<dbReference type="Pfam" id="PF14765">
    <property type="entry name" value="PS-DH"/>
    <property type="match status" value="1"/>
</dbReference>
<dbReference type="Pfam" id="PF00501">
    <property type="entry name" value="AMP-binding"/>
    <property type="match status" value="1"/>
</dbReference>
<dbReference type="SMART" id="SM00826">
    <property type="entry name" value="PKS_DH"/>
    <property type="match status" value="1"/>
</dbReference>
<dbReference type="GO" id="GO:0008168">
    <property type="term" value="F:methyltransferase activity"/>
    <property type="evidence" value="ECO:0007669"/>
    <property type="project" value="UniProtKB-KW"/>
</dbReference>
<dbReference type="InterPro" id="IPR036291">
    <property type="entry name" value="NAD(P)-bd_dom_sf"/>
</dbReference>
<dbReference type="SMART" id="SM00827">
    <property type="entry name" value="PKS_AT"/>
    <property type="match status" value="1"/>
</dbReference>
<dbReference type="Pfam" id="PF02801">
    <property type="entry name" value="Ketoacyl-synt_C"/>
    <property type="match status" value="1"/>
</dbReference>
<keyword evidence="14" id="KW-1185">Reference proteome</keyword>
<dbReference type="Gene3D" id="3.30.70.3290">
    <property type="match status" value="1"/>
</dbReference>
<dbReference type="InterPro" id="IPR049552">
    <property type="entry name" value="PKS_DH_N"/>
</dbReference>
<evidence type="ECO:0000256" key="3">
    <source>
        <dbReference type="ARBA" id="ARBA00022598"/>
    </source>
</evidence>
<feature type="domain" description="Carrier" evidence="10">
    <location>
        <begin position="3575"/>
        <end position="3654"/>
    </location>
</feature>
<dbReference type="OrthoDB" id="329835at2759"/>
<feature type="active site" description="Proton acceptor; for dehydratase activity" evidence="8">
    <location>
        <position position="968"/>
    </location>
</feature>
<dbReference type="Gene3D" id="1.10.1200.10">
    <property type="entry name" value="ACP-like"/>
    <property type="match status" value="1"/>
</dbReference>
<dbReference type="EMBL" id="KN832891">
    <property type="protein sequence ID" value="KIM94019.1"/>
    <property type="molecule type" value="Genomic_DNA"/>
</dbReference>
<feature type="compositionally biased region" description="Low complexity" evidence="9">
    <location>
        <begin position="2560"/>
        <end position="2578"/>
    </location>
</feature>
<organism evidence="13 14">
    <name type="scientific">Oidiodendron maius (strain Zn)</name>
    <dbReference type="NCBI Taxonomy" id="913774"/>
    <lineage>
        <taxon>Eukaryota</taxon>
        <taxon>Fungi</taxon>
        <taxon>Dikarya</taxon>
        <taxon>Ascomycota</taxon>
        <taxon>Pezizomycotina</taxon>
        <taxon>Leotiomycetes</taxon>
        <taxon>Leotiomycetes incertae sedis</taxon>
        <taxon>Myxotrichaceae</taxon>
        <taxon>Oidiodendron</taxon>
    </lineage>
</organism>
<dbReference type="PROSITE" id="PS00012">
    <property type="entry name" value="PHOSPHOPANTETHEINE"/>
    <property type="match status" value="1"/>
</dbReference>
<dbReference type="Pfam" id="PF21089">
    <property type="entry name" value="PKS_DH_N"/>
    <property type="match status" value="1"/>
</dbReference>
<keyword evidence="1" id="KW-0596">Phosphopantetheine</keyword>
<dbReference type="SMART" id="SM00823">
    <property type="entry name" value="PKS_PP"/>
    <property type="match status" value="2"/>
</dbReference>
<dbReference type="Pfam" id="PF00668">
    <property type="entry name" value="Condensation"/>
    <property type="match status" value="1"/>
</dbReference>
<dbReference type="PROSITE" id="PS00455">
    <property type="entry name" value="AMP_BINDING"/>
    <property type="match status" value="1"/>
</dbReference>
<reference evidence="14" key="2">
    <citation type="submission" date="2015-01" db="EMBL/GenBank/DDBJ databases">
        <title>Evolutionary Origins and Diversification of the Mycorrhizal Mutualists.</title>
        <authorList>
            <consortium name="DOE Joint Genome Institute"/>
            <consortium name="Mycorrhizal Genomics Consortium"/>
            <person name="Kohler A."/>
            <person name="Kuo A."/>
            <person name="Nagy L.G."/>
            <person name="Floudas D."/>
            <person name="Copeland A."/>
            <person name="Barry K.W."/>
            <person name="Cichocki N."/>
            <person name="Veneault-Fourrey C."/>
            <person name="LaButti K."/>
            <person name="Lindquist E.A."/>
            <person name="Lipzen A."/>
            <person name="Lundell T."/>
            <person name="Morin E."/>
            <person name="Murat C."/>
            <person name="Riley R."/>
            <person name="Ohm R."/>
            <person name="Sun H."/>
            <person name="Tunlid A."/>
            <person name="Henrissat B."/>
            <person name="Grigoriev I.V."/>
            <person name="Hibbett D.S."/>
            <person name="Martin F."/>
        </authorList>
    </citation>
    <scope>NUCLEOTIDE SEQUENCE [LARGE SCALE GENOMIC DNA]</scope>
    <source>
        <strain evidence="14">Zn</strain>
    </source>
</reference>
<keyword evidence="7" id="KW-0511">Multifunctional enzyme</keyword>
<dbReference type="InterPro" id="IPR014031">
    <property type="entry name" value="Ketoacyl_synth_C"/>
</dbReference>
<dbReference type="Gene3D" id="3.40.50.720">
    <property type="entry name" value="NAD(P)-binding Rossmann-like Domain"/>
    <property type="match status" value="2"/>
</dbReference>
<dbReference type="Pfam" id="PF00550">
    <property type="entry name" value="PP-binding"/>
    <property type="match status" value="1"/>
</dbReference>
<dbReference type="InterPro" id="IPR042104">
    <property type="entry name" value="PKS_dehydratase_sf"/>
</dbReference>
<dbReference type="Gene3D" id="3.30.300.30">
    <property type="match status" value="1"/>
</dbReference>
<dbReference type="Pfam" id="PF00109">
    <property type="entry name" value="ketoacyl-synt"/>
    <property type="match status" value="1"/>
</dbReference>
<dbReference type="InterPro" id="IPR009081">
    <property type="entry name" value="PP-bd_ACP"/>
</dbReference>
<dbReference type="SUPFAM" id="SSF53335">
    <property type="entry name" value="S-adenosyl-L-methionine-dependent methyltransferases"/>
    <property type="match status" value="1"/>
</dbReference>
<evidence type="ECO:0000259" key="10">
    <source>
        <dbReference type="PROSITE" id="PS50075"/>
    </source>
</evidence>
<evidence type="ECO:0000256" key="1">
    <source>
        <dbReference type="ARBA" id="ARBA00022450"/>
    </source>
</evidence>
<dbReference type="GO" id="GO:0009403">
    <property type="term" value="P:toxin biosynthetic process"/>
    <property type="evidence" value="ECO:0007669"/>
    <property type="project" value="UniProtKB-ARBA"/>
</dbReference>
<sequence length="4004" mass="437727">MTDAIGKNEPIAVIGSGCRFPGSASSPSKLWRLLSEPRDVLSEIPPSRFDPHGFYNAVGDTSGHSNVLHSYVLDEDIRTWDADFFKVSANEAAAIDPQQRLLMETVYEALEAGGQRIHDLRGSDTAVYVGLMGEEYSSIQGRELDMMPTYHATGTARSIVSNRISYFFDWHGASMTIDTACSSSLVAVHQGVQAIRSGASRVAVAAGTNLLLGPEPYISESTFHMLSPRGRSHMWDAEADGYGRGDGVAAVVLKKLSEAIADGDVVECVIRETGVNQDGRTNGITVPSPDAQVALIEDTYRRAGLDLNSHSDRPQFFEAHGTGTATGDPLEAEAIHRAIGSRLQTGDKLYVGSIKTVIGHTEGTAGIAALMKASLALQNRVIPPNLLFNRLNPAIQPFITGLEIPVEPQEWPKSSIHRASVNSFGFGGTNAHAILERYEPRIAERTEWSEDACAGPFTFSAVSKTSLKQFLRDVIDFLEKSPGVSSRDLAYTLNSRRSIFTYRVAYSGRNLETLKKRLVESIISPEWENQAVTHPSNQPLKILGIFTGQGAQWPGMGKQLLEDFSFAQARIRELEMALATLPPGDRPSWSLRAELVAEGSRSKLHLAEYAQPLCTALQILLVDLLSAAKIKFSAVVGHSSGEIGAAYAAGVLSARDAIIVAYYRGVYTKLAQGENGQVGAMLAVGTSPEDAEEVISLPRFQGRLCIAAWNSPISVTLSGDADAVEEVKEVFEDEQKFARTLRVDKAYHSHHMQPCTQPYVTSLRRAGVKAGTPQNGCRWYSSVHGAILTGDAEEELDAVYWARNMAQTVLFSTAVENAHSQEQYTIAIEVGPHGALKGPAIETIKADGRSVPAYISCLARNTDSVDTFSTAVGQIWANAPEGALDLDKYQITARGLTGAGQLPLRNLPSYPWDNKRVFWNESRRSRALRLRSEPGHPLLGILSPDSNDADISWHHVLRLSNLPWVNGHQLQGQTVFPAAGYVALTVEAAKHLAKAATGSLRIIELENFNIGKAIAFESSKAGVEMFFSLHIDKMTEVDGLQVVEASFSSRSSTGEALDATLNASGRIRVSIAREEAIESLETLPAQEAGHASMTGVDETLFYNELQQLGYQYSGAFRALHSMTRKLDHGRGRLWKVPVPDMHESEKQLLVHPGYLDAAFQAMFLAYSYPGDGRIWSLHVPVSIDRIRIDATQCRANADSYLNFDSAINATHGLSGNIGLSGSVDIFTGDGHGMIQVDNIRLIPFAAASESEDTHMFYVNTRGISNPDGELATGGSTVTREDIELGWLLERMSYFYLRKLVDSIKPEEEAQATWHHKSLVDFARQSIALLNGGRQRFGKREWSRDTAESLKPLINAFNHRIDVQLLQSVGEHLVDAVRGETDILEHMSKDDLLNRWYEQSLGLREYTGFLAEVVGQITHVNPHMRVLEVGGRAGGATRKILSKISNAFSHYTFADASSDSVEAARSLFPKLLGRMSFQVFQPDADVTAQGFQEHAYDLVIGSSALHAAKDPESYLRNIQRLLKPGGYVVMLEITSHQSIRLPAIMGGLESWWLATESEQPLTTSLSTAEWHSLLSKLGFTGVETSTPELDVLARPYSVLVSRATSEHVDLLLAPSSTPSTHSHVEDLVIISGQSLTSIRLAETTRRLLEPHSDHITVLQRVQDLTGLDSSSRPTVLYLADLDEPVFTRYTPEAHEGLQKLWTTAQNVLWATRGAQRDNPHAIQSLGLGRAMMVEHSHTKINVKFIDFAVKARLDAHLLVDELLRLQVLGRSSRDFVWIKEPELEIDDEGHQWVPRLVPHRGFNDCYNSSRRQLMAEADPAREVIEVSHDGQSRSLVRVQVPEARHPVGDEEITKVRVLYSAVRPLRTSSSEALYASIGVDAATKLPVVALSANIASIVHVPRLQVVSYAHPLAEAPARLQAITTSLLAFSICSEAVTDAATLLLEPREELAKLVTKLATESGLKVTCYSRLLVKPTYPVVSIHPHASGRALRRALPASIASIIDFTKDNALSAQLRDYLPGAVRVESVEFFQPRNFSSIAMTARFGDAVDSAPANLLTTDVVSADAYIANSQPSGTIIDWTSSSSVSVLVKPSDSLPILRGDRTYLLFGLAGAGGLGLPLAEYMVSLGARYIVLTSRKPGVDEQLIAEYAAQGARIKMIANDITDEDDVRSLVAEIQASWPPIGGVANGANVLNDMAFEDMTYQDMQKVLAPKVEGTRILDQIFYDEPLDFFIGFSSISIVLGRSGQSNYDTANIYMLGLASQRRARGLNASVINIGPITGVGLMARDVSENVMGLLVSHGYRKMSGRDFLQTFANGILIGRVESEESEELTTGLTLHPKNGKFQPTWAENARFSHLMLNTDGSSGASSEGSARIDSTQDLLLKSKTASDVVRVIRDAVLNKLQNILSLSDELISNPDSLLQQGTSALGLDSLLAVELRTWMLGELEVEIPVLKILADTPIQGLVDFAVENLPASLVPNLDSSAEDAITEESLIKKPKANDNPPATAPVALPPPAPATVAISKSTSNPAPLTLSTVIQTAAPTSKASLSSVSSDADEFDGQTTPKSSQASSASTSQIIPPKAPAIDKILPMSFGQSRFWVMHQIVQDPTAFNISCDVEISSEIDTPALSRAVDKVSARHEALRTCFFNEDNHQPMQGVLKESPLRLETVTASISDIDRLFQEVHNTVYDLSKGATMRAMLVSTSRTQHHLLVGYHHINMDSSSFVVFISDMLKIYAGQKLPPPPIQSSDFAQYQLERLRNGRWDSQIAYWVKEFARLPDPLPILNVSPNTSRPRPNLTTYENRSIETRVSDKVARQVQATCRKVRVTPFHLYTTILQITLARLAATDDICIGMADANRTEVGATDSIGNFLNLLPLRLHTNLQKSFSSLLRETKDKVLNALSNSAIPFDVIMEKIKVQRSSTYSPLFQAFIDYRYVTEKLPFGKGQLEGKRYIVSKTPYDVMVEMIDTPNGEASIKLLTQEGLYTLEESQTIMGCFTTLLDVFTKDNDLTAGQVQIYDALKVKKALELGKGSSHHFCEHSSFLAQVDETATTQPASVALKDSQGNYLSWSEMRAKSIAIGQSLEKLKLPAHSKIGVFQEPDVDWICSMLGVWQAKHTYVPLEITQGIRRLADVAKEAQLGALLMHDATLSLVPQLALNNTVKLVNVSPLAFMHLTSTSLTSNLSLNDEAMILYTSGSTGVPKGISIPHRVVVNAVRSFLHHWSLPPQTVLQQTPLSFDVSWWGAVLGLATKGAVVVAGLEARRDPRALTNLIISKDVTFTFAVPSESVAWLQSGDAAALRASSWAWHSSGGEPYSLNLIKHLQALNKPGLRALNIYGPTETMVPNTNEVLYQSVSASDMPIAIGRVMPNYSARVVDAQGHPVPAGIPGQLLFGGAGIANGYVGNPTLTAERFPNDDLASPDFIRKGWGLVHYSGDYGYLRETDGSFILQARINGDTQVKLRGLRIDMLDIEANIIATANPHISDAVVHVRKPEKNNTSSEFLVSLFTTAAERSTFLHKIVEDLRVPDYMRPAMMVAVDSLPLNHHGKVDRKAVAQLPLNKSVEKPKEKPVEAVSDLPADKNQGKMKDLWLDILGESAHAHALDASSDFFLVGGNSLLLIRVQGDLRKRFGLDVPLTELFQRSTLAQMASLLEEKDRDSVQGASGIDWTREIKLQPSLAHLRATASLQPKHGLVIALTGASGFLGQELIRYLVQLPEVKKIHALAVRDQNKLAKIMSSKLVIHSGDLTQAQLGMTDVAIAQVFKTSHIVIHNGADVSFLKAYSSVRSTNLESTKDIVRFALQYNHVRHFHYVSTAGIATMLGHDLYEESLEIFPPASSPEGYVLSKWAAELYLERASAATGLPVTIHRPTAIVGENAPHLDVMSNILHYSRKMQTVPSMSALEGSFQFVPVEDVASGVASTYRNHNGRGDDTIDVHGLAPYLSKQLHKEVTVTPDALWIIHAKAAGMADEVVEYMKGVNLADRKGAKWTFPRALNGFRPQQTRLGL</sequence>
<dbReference type="SUPFAM" id="SSF52151">
    <property type="entry name" value="FabD/lysophospholipase-like"/>
    <property type="match status" value="1"/>
</dbReference>
<dbReference type="CDD" id="cd02440">
    <property type="entry name" value="AdoMet_MTases"/>
    <property type="match status" value="1"/>
</dbReference>
<dbReference type="PROSITE" id="PS50075">
    <property type="entry name" value="CARRIER"/>
    <property type="match status" value="2"/>
</dbReference>
<dbReference type="InterPro" id="IPR016035">
    <property type="entry name" value="Acyl_Trfase/lysoPLipase"/>
</dbReference>
<dbReference type="InterPro" id="IPR000873">
    <property type="entry name" value="AMP-dep_synth/lig_dom"/>
</dbReference>
<dbReference type="InterPro" id="IPR014043">
    <property type="entry name" value="Acyl_transferase_dom"/>
</dbReference>
<proteinExistence type="predicted"/>
<dbReference type="PROSITE" id="PS52004">
    <property type="entry name" value="KS3_2"/>
    <property type="match status" value="1"/>
</dbReference>
<dbReference type="SUPFAM" id="SSF51735">
    <property type="entry name" value="NAD(P)-binding Rossmann-fold domains"/>
    <property type="match status" value="2"/>
</dbReference>
<dbReference type="Gene3D" id="3.30.559.10">
    <property type="entry name" value="Chloramphenicol acetyltransferase-like domain"/>
    <property type="match status" value="1"/>
</dbReference>
<dbReference type="Pfam" id="PF07993">
    <property type="entry name" value="NAD_binding_4"/>
    <property type="match status" value="1"/>
</dbReference>
<dbReference type="InterPro" id="IPR001242">
    <property type="entry name" value="Condensation_dom"/>
</dbReference>
<dbReference type="Proteomes" id="UP000054321">
    <property type="component" value="Unassembled WGS sequence"/>
</dbReference>
<dbReference type="InterPro" id="IPR013217">
    <property type="entry name" value="Methyltransf_12"/>
</dbReference>
<dbReference type="InterPro" id="IPR029063">
    <property type="entry name" value="SAM-dependent_MTases_sf"/>
</dbReference>
<dbReference type="STRING" id="913774.A0A0C3GRP3"/>
<keyword evidence="5" id="KW-0808">Transferase</keyword>